<dbReference type="AlphaFoldDB" id="A0A1I1CVB1"/>
<organism evidence="1 2">
    <name type="scientific">Ruminococcus albus</name>
    <dbReference type="NCBI Taxonomy" id="1264"/>
    <lineage>
        <taxon>Bacteria</taxon>
        <taxon>Bacillati</taxon>
        <taxon>Bacillota</taxon>
        <taxon>Clostridia</taxon>
        <taxon>Eubacteriales</taxon>
        <taxon>Oscillospiraceae</taxon>
        <taxon>Ruminococcus</taxon>
    </lineage>
</organism>
<reference evidence="1 2" key="1">
    <citation type="submission" date="2016-10" db="EMBL/GenBank/DDBJ databases">
        <authorList>
            <person name="de Groot N.N."/>
        </authorList>
    </citation>
    <scope>NUCLEOTIDE SEQUENCE [LARGE SCALE GENOMIC DNA]</scope>
    <source>
        <strain evidence="1 2">AR67</strain>
    </source>
</reference>
<protein>
    <submittedName>
        <fullName evidence="1">Uncharacterized protein</fullName>
    </submittedName>
</protein>
<evidence type="ECO:0000313" key="1">
    <source>
        <dbReference type="EMBL" id="SFB66487.1"/>
    </source>
</evidence>
<name>A0A1I1CVB1_RUMAL</name>
<dbReference type="EMBL" id="FOKQ01000001">
    <property type="protein sequence ID" value="SFB66487.1"/>
    <property type="molecule type" value="Genomic_DNA"/>
</dbReference>
<dbReference type="OrthoDB" id="9794564at2"/>
<dbReference type="RefSeq" id="WP_074959520.1">
    <property type="nucleotide sequence ID" value="NZ_FOKQ01000001.1"/>
</dbReference>
<proteinExistence type="predicted"/>
<sequence length="277" mass="31544">MKLKIFSRKDLIHAVKCHDIDSKTAVISFYDKETEPVSLDGTGGRVFSVQLDDLDKSELKDAYYHFFDEASEAAEFVIRAVNDGCTLIFQCECGMSRSAGCAAAVTEFFEGSSTAIFADPKYCPNLAVFHKMYYALCCARLKLTDIDTDKYRNVDVAADRQAAIKRLLAIIRREVELSKNEDHRSELFGAYFITNDGISYSFEGGMGSFFTAGNIEELLEKYAEEDFLFVCYRMWDDITEEDSESGRTYFTMGKVGALEYFELIDKKYNVREEIVYD</sequence>
<gene>
    <name evidence="1" type="ORF">SAMN02910406_00081</name>
</gene>
<dbReference type="Proteomes" id="UP000182192">
    <property type="component" value="Unassembled WGS sequence"/>
</dbReference>
<evidence type="ECO:0000313" key="2">
    <source>
        <dbReference type="Proteomes" id="UP000182192"/>
    </source>
</evidence>
<accession>A0A1I1CVB1</accession>